<dbReference type="AlphaFoldDB" id="A0A1G9T599"/>
<dbReference type="SUPFAM" id="SSF51735">
    <property type="entry name" value="NAD(P)-binding Rossmann-fold domains"/>
    <property type="match status" value="1"/>
</dbReference>
<dbReference type="OrthoDB" id="9811743at2"/>
<organism evidence="2 3">
    <name type="scientific">Siphonobacter aquaeclarae</name>
    <dbReference type="NCBI Taxonomy" id="563176"/>
    <lineage>
        <taxon>Bacteria</taxon>
        <taxon>Pseudomonadati</taxon>
        <taxon>Bacteroidota</taxon>
        <taxon>Cytophagia</taxon>
        <taxon>Cytophagales</taxon>
        <taxon>Cytophagaceae</taxon>
        <taxon>Siphonobacter</taxon>
    </lineage>
</organism>
<sequence>MNHYLITGGAGFIGSHLAEKLLSSPETTVTCIDNFDDFYDVEQKRNNLHSLLLNPRFRFIEEDITHQERLLDLLDGQSFDAIIHLAAKAGVRKSIESTRPYYESNVMGTLSLLEIARQLKCRKFVFASSSSVYGENPNVPWSEEDTNLLPISPYASSKISGEMLGRTYAHLHGIDFVALRFFTVFGSRQRPDLAIHKFARLISEGQPIYLYGDGSTRRDYTHVSDIVRGICLAIGYKHRGFDAFNLGSGNPVTLATLVATLEKVLGRKARIEYLPEQPGDVSQTYADLSRSRERLGYQPVISLEEGLREFVRWKTALPELIL</sequence>
<dbReference type="STRING" id="563176.SAMN04488090_3417"/>
<dbReference type="PANTHER" id="PTHR43000">
    <property type="entry name" value="DTDP-D-GLUCOSE 4,6-DEHYDRATASE-RELATED"/>
    <property type="match status" value="1"/>
</dbReference>
<gene>
    <name evidence="2" type="ORF">SAMN04488090_3417</name>
</gene>
<evidence type="ECO:0000313" key="3">
    <source>
        <dbReference type="Proteomes" id="UP000198901"/>
    </source>
</evidence>
<evidence type="ECO:0000313" key="2">
    <source>
        <dbReference type="EMBL" id="SDM42798.1"/>
    </source>
</evidence>
<name>A0A1G9T599_9BACT</name>
<accession>A0A1G9T599</accession>
<dbReference type="Gene3D" id="3.40.50.720">
    <property type="entry name" value="NAD(P)-binding Rossmann-like Domain"/>
    <property type="match status" value="1"/>
</dbReference>
<reference evidence="2 3" key="1">
    <citation type="submission" date="2016-10" db="EMBL/GenBank/DDBJ databases">
        <authorList>
            <person name="de Groot N.N."/>
        </authorList>
    </citation>
    <scope>NUCLEOTIDE SEQUENCE [LARGE SCALE GENOMIC DNA]</scope>
    <source>
        <strain evidence="2 3">DSM 21668</strain>
    </source>
</reference>
<feature type="domain" description="NAD(P)-binding" evidence="1">
    <location>
        <begin position="5"/>
        <end position="309"/>
    </location>
</feature>
<dbReference type="Pfam" id="PF16363">
    <property type="entry name" value="GDP_Man_Dehyd"/>
    <property type="match status" value="1"/>
</dbReference>
<dbReference type="InterPro" id="IPR036291">
    <property type="entry name" value="NAD(P)-bd_dom_sf"/>
</dbReference>
<evidence type="ECO:0000259" key="1">
    <source>
        <dbReference type="Pfam" id="PF16363"/>
    </source>
</evidence>
<dbReference type="InterPro" id="IPR016040">
    <property type="entry name" value="NAD(P)-bd_dom"/>
</dbReference>
<proteinExistence type="predicted"/>
<protein>
    <submittedName>
        <fullName evidence="2">UDP-glucuronate 4-epimerase</fullName>
    </submittedName>
</protein>
<dbReference type="EMBL" id="FNGS01000006">
    <property type="protein sequence ID" value="SDM42798.1"/>
    <property type="molecule type" value="Genomic_DNA"/>
</dbReference>
<dbReference type="PRINTS" id="PR01713">
    <property type="entry name" value="NUCEPIMERASE"/>
</dbReference>
<dbReference type="RefSeq" id="WP_093204904.1">
    <property type="nucleotide sequence ID" value="NZ_FNGS01000006.1"/>
</dbReference>
<dbReference type="Gene3D" id="3.90.25.10">
    <property type="entry name" value="UDP-galactose 4-epimerase, domain 1"/>
    <property type="match status" value="1"/>
</dbReference>
<keyword evidence="3" id="KW-1185">Reference proteome</keyword>
<dbReference type="Proteomes" id="UP000198901">
    <property type="component" value="Unassembled WGS sequence"/>
</dbReference>